<comment type="subcellular location">
    <subcellularLocation>
        <location evidence="1 7 8">Nucleus</location>
    </subcellularLocation>
</comment>
<organism evidence="11 12">
    <name type="scientific">Argiope bruennichi</name>
    <name type="common">Wasp spider</name>
    <name type="synonym">Aranea bruennichi</name>
    <dbReference type="NCBI Taxonomy" id="94029"/>
    <lineage>
        <taxon>Eukaryota</taxon>
        <taxon>Metazoa</taxon>
        <taxon>Ecdysozoa</taxon>
        <taxon>Arthropoda</taxon>
        <taxon>Chelicerata</taxon>
        <taxon>Arachnida</taxon>
        <taxon>Araneae</taxon>
        <taxon>Araneomorphae</taxon>
        <taxon>Entelegynae</taxon>
        <taxon>Araneoidea</taxon>
        <taxon>Araneidae</taxon>
        <taxon>Argiope</taxon>
    </lineage>
</organism>
<gene>
    <name evidence="11" type="ORF">HNY73_005231</name>
</gene>
<dbReference type="InterPro" id="IPR020479">
    <property type="entry name" value="HD_metazoa"/>
</dbReference>
<dbReference type="FunFam" id="1.10.10.60:FF:000315">
    <property type="entry name" value="NK1 homeobox 2"/>
    <property type="match status" value="1"/>
</dbReference>
<feature type="domain" description="Homeobox" evidence="10">
    <location>
        <begin position="140"/>
        <end position="200"/>
    </location>
</feature>
<dbReference type="PRINTS" id="PR00024">
    <property type="entry name" value="HOMEOBOX"/>
</dbReference>
<dbReference type="SMART" id="SM00389">
    <property type="entry name" value="HOX"/>
    <property type="match status" value="1"/>
</dbReference>
<dbReference type="PANTHER" id="PTHR24340">
    <property type="entry name" value="HOMEOBOX PROTEIN NKX"/>
    <property type="match status" value="1"/>
</dbReference>
<keyword evidence="12" id="KW-1185">Reference proteome</keyword>
<dbReference type="InterPro" id="IPR050394">
    <property type="entry name" value="Homeobox_NK-like"/>
</dbReference>
<keyword evidence="5 7" id="KW-0539">Nucleus</keyword>
<protein>
    <submittedName>
        <fullName evidence="11">Homeobox protein slou like protein</fullName>
    </submittedName>
</protein>
<accession>A0A8T0FGQ3</accession>
<evidence type="ECO:0000256" key="4">
    <source>
        <dbReference type="ARBA" id="ARBA00023155"/>
    </source>
</evidence>
<dbReference type="GO" id="GO:0000978">
    <property type="term" value="F:RNA polymerase II cis-regulatory region sequence-specific DNA binding"/>
    <property type="evidence" value="ECO:0007669"/>
    <property type="project" value="TreeGrafter"/>
</dbReference>
<evidence type="ECO:0000256" key="9">
    <source>
        <dbReference type="SAM" id="MobiDB-lite"/>
    </source>
</evidence>
<feature type="region of interest" description="Disordered" evidence="9">
    <location>
        <begin position="199"/>
        <end position="223"/>
    </location>
</feature>
<feature type="compositionally biased region" description="Polar residues" evidence="9">
    <location>
        <begin position="48"/>
        <end position="63"/>
    </location>
</feature>
<evidence type="ECO:0000256" key="6">
    <source>
        <dbReference type="ARBA" id="ARBA00061009"/>
    </source>
</evidence>
<dbReference type="PANTHER" id="PTHR24340:SF37">
    <property type="entry name" value="HOMEOBOX PROTEIN SLOU"/>
    <property type="match status" value="1"/>
</dbReference>
<evidence type="ECO:0000256" key="8">
    <source>
        <dbReference type="RuleBase" id="RU000682"/>
    </source>
</evidence>
<evidence type="ECO:0000256" key="7">
    <source>
        <dbReference type="PROSITE-ProRule" id="PRU00108"/>
    </source>
</evidence>
<keyword evidence="3 7" id="KW-0238">DNA-binding</keyword>
<evidence type="ECO:0000313" key="11">
    <source>
        <dbReference type="EMBL" id="KAF8790166.1"/>
    </source>
</evidence>
<dbReference type="GO" id="GO:0000981">
    <property type="term" value="F:DNA-binding transcription factor activity, RNA polymerase II-specific"/>
    <property type="evidence" value="ECO:0007669"/>
    <property type="project" value="InterPro"/>
</dbReference>
<dbReference type="GO" id="GO:0005634">
    <property type="term" value="C:nucleus"/>
    <property type="evidence" value="ECO:0007669"/>
    <property type="project" value="UniProtKB-SubCell"/>
</dbReference>
<reference evidence="11" key="2">
    <citation type="submission" date="2020-06" db="EMBL/GenBank/DDBJ databases">
        <authorList>
            <person name="Sheffer M."/>
        </authorList>
    </citation>
    <scope>NUCLEOTIDE SEQUENCE</scope>
</reference>
<feature type="DNA-binding region" description="Homeobox" evidence="7">
    <location>
        <begin position="142"/>
        <end position="201"/>
    </location>
</feature>
<comment type="similarity">
    <text evidence="6">Belongs to the NK-1 homeobox family.</text>
</comment>
<evidence type="ECO:0000259" key="10">
    <source>
        <dbReference type="PROSITE" id="PS50071"/>
    </source>
</evidence>
<dbReference type="CDD" id="cd00086">
    <property type="entry name" value="homeodomain"/>
    <property type="match status" value="1"/>
</dbReference>
<dbReference type="Gene3D" id="1.10.10.60">
    <property type="entry name" value="Homeodomain-like"/>
    <property type="match status" value="1"/>
</dbReference>
<proteinExistence type="inferred from homology"/>
<dbReference type="Proteomes" id="UP000807504">
    <property type="component" value="Unassembled WGS sequence"/>
</dbReference>
<evidence type="ECO:0000256" key="2">
    <source>
        <dbReference type="ARBA" id="ARBA00022473"/>
    </source>
</evidence>
<dbReference type="InterPro" id="IPR001356">
    <property type="entry name" value="HD"/>
</dbReference>
<keyword evidence="4 7" id="KW-0371">Homeobox</keyword>
<evidence type="ECO:0000256" key="1">
    <source>
        <dbReference type="ARBA" id="ARBA00004123"/>
    </source>
</evidence>
<feature type="compositionally biased region" description="Low complexity" evidence="9">
    <location>
        <begin position="214"/>
        <end position="223"/>
    </location>
</feature>
<dbReference type="SUPFAM" id="SSF46689">
    <property type="entry name" value="Homeodomain-like"/>
    <property type="match status" value="1"/>
</dbReference>
<dbReference type="EMBL" id="JABXBU010000011">
    <property type="protein sequence ID" value="KAF8790166.1"/>
    <property type="molecule type" value="Genomic_DNA"/>
</dbReference>
<sequence length="266" mass="29106">MQRDEWCESSCSSPGTMDEETCGDGDKGSGIGHTPFSVDDILDPDKFTGSTRYRSTCWPTRSPDSFGRSSKDGVKVNINGADSTTEDLIEGNSVCSREEHRNTGSTLSDITACGDDKLSGKSSTGSNKKKKSGAESSKAGKPRRARTAFTYEQLVALENKFKTTRYLSVCERLNLALSLRLTETQVKIWFQNRRTKWKKQNPGMDANSPTIPPSQSSTLTSTYGSTSGYPTTASILYGSQLPYLPAALPYQVLQPSHPYFHSLSHS</sequence>
<dbReference type="GO" id="GO:0030154">
    <property type="term" value="P:cell differentiation"/>
    <property type="evidence" value="ECO:0007669"/>
    <property type="project" value="TreeGrafter"/>
</dbReference>
<comment type="caution">
    <text evidence="11">The sequence shown here is derived from an EMBL/GenBank/DDBJ whole genome shotgun (WGS) entry which is preliminary data.</text>
</comment>
<evidence type="ECO:0000256" key="3">
    <source>
        <dbReference type="ARBA" id="ARBA00023125"/>
    </source>
</evidence>
<dbReference type="InterPro" id="IPR017970">
    <property type="entry name" value="Homeobox_CS"/>
</dbReference>
<reference evidence="11" key="1">
    <citation type="journal article" date="2020" name="bioRxiv">
        <title>Chromosome-level reference genome of the European wasp spider Argiope bruennichi: a resource for studies on range expansion and evolutionary adaptation.</title>
        <authorList>
            <person name="Sheffer M.M."/>
            <person name="Hoppe A."/>
            <person name="Krehenwinkel H."/>
            <person name="Uhl G."/>
            <person name="Kuss A.W."/>
            <person name="Jensen L."/>
            <person name="Jensen C."/>
            <person name="Gillespie R.G."/>
            <person name="Hoff K.J."/>
            <person name="Prost S."/>
        </authorList>
    </citation>
    <scope>NUCLEOTIDE SEQUENCE</scope>
</reference>
<dbReference type="PROSITE" id="PS50071">
    <property type="entry name" value="HOMEOBOX_2"/>
    <property type="match status" value="1"/>
</dbReference>
<dbReference type="Pfam" id="PF00046">
    <property type="entry name" value="Homeodomain"/>
    <property type="match status" value="1"/>
</dbReference>
<dbReference type="InterPro" id="IPR009057">
    <property type="entry name" value="Homeodomain-like_sf"/>
</dbReference>
<evidence type="ECO:0000313" key="12">
    <source>
        <dbReference type="Proteomes" id="UP000807504"/>
    </source>
</evidence>
<feature type="region of interest" description="Disordered" evidence="9">
    <location>
        <begin position="1"/>
        <end position="145"/>
    </location>
</feature>
<dbReference type="AlphaFoldDB" id="A0A8T0FGQ3"/>
<name>A0A8T0FGQ3_ARGBR</name>
<dbReference type="PROSITE" id="PS00027">
    <property type="entry name" value="HOMEOBOX_1"/>
    <property type="match status" value="1"/>
</dbReference>
<keyword evidence="2" id="KW-0217">Developmental protein</keyword>
<evidence type="ECO:0000256" key="5">
    <source>
        <dbReference type="ARBA" id="ARBA00023242"/>
    </source>
</evidence>